<evidence type="ECO:0008006" key="3">
    <source>
        <dbReference type="Google" id="ProtNLM"/>
    </source>
</evidence>
<evidence type="ECO:0000313" key="1">
    <source>
        <dbReference type="EMBL" id="KAK2953465.1"/>
    </source>
</evidence>
<proteinExistence type="predicted"/>
<reference evidence="1 2" key="1">
    <citation type="journal article" date="2022" name="bioRxiv">
        <title>Genomics of Preaxostyla Flagellates Illuminates Evolutionary Transitions and the Path Towards Mitochondrial Loss.</title>
        <authorList>
            <person name="Novak L.V.F."/>
            <person name="Treitli S.C."/>
            <person name="Pyrih J."/>
            <person name="Halakuc P."/>
            <person name="Pipaliya S.V."/>
            <person name="Vacek V."/>
            <person name="Brzon O."/>
            <person name="Soukal P."/>
            <person name="Eme L."/>
            <person name="Dacks J.B."/>
            <person name="Karnkowska A."/>
            <person name="Elias M."/>
            <person name="Hampl V."/>
        </authorList>
    </citation>
    <scope>NUCLEOTIDE SEQUENCE [LARGE SCALE GENOMIC DNA]</scope>
    <source>
        <strain evidence="1">NAU3</strain>
        <tissue evidence="1">Gut</tissue>
    </source>
</reference>
<dbReference type="InterPro" id="IPR016024">
    <property type="entry name" value="ARM-type_fold"/>
</dbReference>
<evidence type="ECO:0000313" key="2">
    <source>
        <dbReference type="Proteomes" id="UP001281761"/>
    </source>
</evidence>
<gene>
    <name evidence="1" type="ORF">BLNAU_11599</name>
</gene>
<protein>
    <recommendedName>
        <fullName evidence="3">Dymeclin</fullName>
    </recommendedName>
</protein>
<dbReference type="InterPro" id="IPR011989">
    <property type="entry name" value="ARM-like"/>
</dbReference>
<comment type="caution">
    <text evidence="1">The sequence shown here is derived from an EMBL/GenBank/DDBJ whole genome shotgun (WGS) entry which is preliminary data.</text>
</comment>
<dbReference type="Gene3D" id="1.25.10.10">
    <property type="entry name" value="Leucine-rich Repeat Variant"/>
    <property type="match status" value="1"/>
</dbReference>
<dbReference type="SUPFAM" id="SSF48371">
    <property type="entry name" value="ARM repeat"/>
    <property type="match status" value="1"/>
</dbReference>
<dbReference type="Proteomes" id="UP001281761">
    <property type="component" value="Unassembled WGS sequence"/>
</dbReference>
<keyword evidence="2" id="KW-1185">Reference proteome</keyword>
<organism evidence="1 2">
    <name type="scientific">Blattamonas nauphoetae</name>
    <dbReference type="NCBI Taxonomy" id="2049346"/>
    <lineage>
        <taxon>Eukaryota</taxon>
        <taxon>Metamonada</taxon>
        <taxon>Preaxostyla</taxon>
        <taxon>Oxymonadida</taxon>
        <taxon>Blattamonas</taxon>
    </lineage>
</organism>
<sequence length="524" mass="60112">MFGHQSVPATYLLNFGLNDVVSTFLAHTIQQTTTIRDNESNRFYIDKMPHESTVDHFLCILCALYLDEREDTYLQRDLQLSSFFLLSPSTLLLTKAIKCIKAICKSNPFGPQTFFTIQQDFIIFREQIPTPCPHIIISLLATHTFEFSQTFDNIIALLTIVQRRRIWESETKTMNPSMITHPSAYGMTTDEKTTLNLLLVRFSVQSQFLVALLAFFGFLLSSDENTFTDFLINKGILQLVGNVLTFATISNNIVKRKTTTEEPLFQQFMETHLAGLEYVRFQELQHLVPVGMPYFLPTREQIAEDRDTFINTDKSSFYHHFRTEVDQAINPVVVECLFILSNISGGTQEQTQLVLTHTIESEQGTSDLFFKVLNKVYEASPRPIQHEIAIILRNIACGSSEQKQELINSLIFLPMIIETVNEHRSVQSSDKILLEIIVLLLEEFSQIPVPETPHQVLTPEYFCWIQFITVVQTHPFEEYLERAQLQPKLGLGPLAKRLGRLWNFVNQNIAPQFLRNLSSSDGLD</sequence>
<dbReference type="EMBL" id="JARBJD010000091">
    <property type="protein sequence ID" value="KAK2953465.1"/>
    <property type="molecule type" value="Genomic_DNA"/>
</dbReference>
<accession>A0ABQ9XPN7</accession>
<name>A0ABQ9XPN7_9EUKA</name>